<proteinExistence type="predicted"/>
<name>A0ABR7H016_9FIRM</name>
<dbReference type="EMBL" id="JACOPB010000001">
    <property type="protein sequence ID" value="MBC5706495.1"/>
    <property type="molecule type" value="Genomic_DNA"/>
</dbReference>
<reference evidence="1 2" key="1">
    <citation type="submission" date="2020-08" db="EMBL/GenBank/DDBJ databases">
        <title>Genome public.</title>
        <authorList>
            <person name="Liu C."/>
            <person name="Sun Q."/>
        </authorList>
    </citation>
    <scope>NUCLEOTIDE SEQUENCE [LARGE SCALE GENOMIC DNA]</scope>
    <source>
        <strain evidence="1 2">NSJ-66</strain>
    </source>
</reference>
<evidence type="ECO:0008006" key="3">
    <source>
        <dbReference type="Google" id="ProtNLM"/>
    </source>
</evidence>
<gene>
    <name evidence="1" type="ORF">H8S75_00790</name>
</gene>
<dbReference type="Proteomes" id="UP000634672">
    <property type="component" value="Unassembled WGS sequence"/>
</dbReference>
<evidence type="ECO:0000313" key="2">
    <source>
        <dbReference type="Proteomes" id="UP000634672"/>
    </source>
</evidence>
<keyword evidence="2" id="KW-1185">Reference proteome</keyword>
<sequence length="49" mass="5551">MIESKCGILCRECGYKEEMGGKGCIHIEKPFWGDGGKRIKQCECWAKGR</sequence>
<comment type="caution">
    <text evidence="1">The sequence shown here is derived from an EMBL/GenBank/DDBJ whole genome shotgun (WGS) entry which is preliminary data.</text>
</comment>
<dbReference type="RefSeq" id="WP_187018558.1">
    <property type="nucleotide sequence ID" value="NZ_JACOPB010000001.1"/>
</dbReference>
<organism evidence="1 2">
    <name type="scientific">Hungatella hominis</name>
    <dbReference type="NCBI Taxonomy" id="2763050"/>
    <lineage>
        <taxon>Bacteria</taxon>
        <taxon>Bacillati</taxon>
        <taxon>Bacillota</taxon>
        <taxon>Clostridia</taxon>
        <taxon>Lachnospirales</taxon>
        <taxon>Lachnospiraceae</taxon>
        <taxon>Hungatella</taxon>
    </lineage>
</organism>
<accession>A0ABR7H016</accession>
<evidence type="ECO:0000313" key="1">
    <source>
        <dbReference type="EMBL" id="MBC5706495.1"/>
    </source>
</evidence>
<protein>
    <recommendedName>
        <fullName evidence="3">DUF3795 domain-containing protein</fullName>
    </recommendedName>
</protein>